<comment type="caution">
    <text evidence="1">The sequence shown here is derived from an EMBL/GenBank/DDBJ whole genome shotgun (WGS) entry which is preliminary data.</text>
</comment>
<name>A0ACA9N8V4_9GLOM</name>
<keyword evidence="2" id="KW-1185">Reference proteome</keyword>
<dbReference type="EMBL" id="CAJVPW010012487">
    <property type="protein sequence ID" value="CAG8636091.1"/>
    <property type="molecule type" value="Genomic_DNA"/>
</dbReference>
<feature type="non-terminal residue" evidence="1">
    <location>
        <position position="202"/>
    </location>
</feature>
<sequence length="202" mass="22961">MVIRKLKSATENDVLESVPTSMKSCHPYLINQSLVFSVIRRVVWYPLVPLVVQFFNSLLETYAYTHKVISFPLLLLCNVCLSLQGLLNTLVFSQDIAVSRAFQDIKLKLWISNVNPYESHYPHLSHNKAITNEFSMSLNCNKSDIIMKNIIIDDIADIINIDINNNITNNSILNSNVVNNNTTNNRVINNALVIQPSSLEWL</sequence>
<evidence type="ECO:0000313" key="2">
    <source>
        <dbReference type="Proteomes" id="UP000789366"/>
    </source>
</evidence>
<dbReference type="Proteomes" id="UP000789366">
    <property type="component" value="Unassembled WGS sequence"/>
</dbReference>
<organism evidence="1 2">
    <name type="scientific">Cetraspora pellucida</name>
    <dbReference type="NCBI Taxonomy" id="1433469"/>
    <lineage>
        <taxon>Eukaryota</taxon>
        <taxon>Fungi</taxon>
        <taxon>Fungi incertae sedis</taxon>
        <taxon>Mucoromycota</taxon>
        <taxon>Glomeromycotina</taxon>
        <taxon>Glomeromycetes</taxon>
        <taxon>Diversisporales</taxon>
        <taxon>Gigasporaceae</taxon>
        <taxon>Cetraspora</taxon>
    </lineage>
</organism>
<proteinExistence type="predicted"/>
<protein>
    <submittedName>
        <fullName evidence="1">80_t:CDS:1</fullName>
    </submittedName>
</protein>
<reference evidence="1" key="1">
    <citation type="submission" date="2021-06" db="EMBL/GenBank/DDBJ databases">
        <authorList>
            <person name="Kallberg Y."/>
            <person name="Tangrot J."/>
            <person name="Rosling A."/>
        </authorList>
    </citation>
    <scope>NUCLEOTIDE SEQUENCE</scope>
    <source>
        <strain evidence="1">28 12/20/2015</strain>
    </source>
</reference>
<evidence type="ECO:0000313" key="1">
    <source>
        <dbReference type="EMBL" id="CAG8636091.1"/>
    </source>
</evidence>
<gene>
    <name evidence="1" type="ORF">SPELUC_LOCUS8390</name>
</gene>
<accession>A0ACA9N8V4</accession>